<dbReference type="InterPro" id="IPR002933">
    <property type="entry name" value="Peptidase_M20"/>
</dbReference>
<keyword evidence="4" id="KW-0464">Manganese</keyword>
<dbReference type="GO" id="GO:0046872">
    <property type="term" value="F:metal ion binding"/>
    <property type="evidence" value="ECO:0007669"/>
    <property type="project" value="UniProtKB-KW"/>
</dbReference>
<gene>
    <name evidence="6" type="ORF">WHR41_04845</name>
</gene>
<feature type="domain" description="Peptidase M20 dimerisation" evidence="5">
    <location>
        <begin position="204"/>
        <end position="301"/>
    </location>
</feature>
<feature type="binding site" evidence="4">
    <location>
        <position position="182"/>
    </location>
    <ligand>
        <name>Mn(2+)</name>
        <dbReference type="ChEBI" id="CHEBI:29035"/>
        <label>2</label>
    </ligand>
</feature>
<keyword evidence="3" id="KW-0378">Hydrolase</keyword>
<dbReference type="PANTHER" id="PTHR11014:SF63">
    <property type="entry name" value="METALLOPEPTIDASE, PUTATIVE (AFU_ORTHOLOGUE AFUA_6G09600)-RELATED"/>
    <property type="match status" value="1"/>
</dbReference>
<comment type="caution">
    <text evidence="6">The sequence shown here is derived from an EMBL/GenBank/DDBJ whole genome shotgun (WGS) entry which is preliminary data.</text>
</comment>
<dbReference type="PIRSF" id="PIRSF005962">
    <property type="entry name" value="Pept_M20D_amidohydro"/>
    <property type="match status" value="1"/>
</dbReference>
<evidence type="ECO:0000256" key="4">
    <source>
        <dbReference type="PIRSR" id="PIRSR005962-1"/>
    </source>
</evidence>
<organism evidence="6 7">
    <name type="scientific">Cladosporium halotolerans</name>
    <dbReference type="NCBI Taxonomy" id="1052096"/>
    <lineage>
        <taxon>Eukaryota</taxon>
        <taxon>Fungi</taxon>
        <taxon>Dikarya</taxon>
        <taxon>Ascomycota</taxon>
        <taxon>Pezizomycotina</taxon>
        <taxon>Dothideomycetes</taxon>
        <taxon>Dothideomycetidae</taxon>
        <taxon>Cladosporiales</taxon>
        <taxon>Cladosporiaceae</taxon>
        <taxon>Cladosporium</taxon>
    </lineage>
</organism>
<feature type="binding site" evidence="4">
    <location>
        <position position="117"/>
    </location>
    <ligand>
        <name>Mn(2+)</name>
        <dbReference type="ChEBI" id="CHEBI:29035"/>
        <label>2</label>
    </ligand>
</feature>
<dbReference type="NCBIfam" id="TIGR01891">
    <property type="entry name" value="amidohydrolases"/>
    <property type="match status" value="1"/>
</dbReference>
<comment type="similarity">
    <text evidence="2">Belongs to the peptidase M20A family.</text>
</comment>
<name>A0AB34KPE6_9PEZI</name>
<evidence type="ECO:0000313" key="7">
    <source>
        <dbReference type="Proteomes" id="UP000803884"/>
    </source>
</evidence>
<dbReference type="InterPro" id="IPR036264">
    <property type="entry name" value="Bact_exopeptidase_dim_dom"/>
</dbReference>
<dbReference type="Gene3D" id="3.40.630.10">
    <property type="entry name" value="Zn peptidases"/>
    <property type="match status" value="1"/>
</dbReference>
<dbReference type="SUPFAM" id="SSF55031">
    <property type="entry name" value="Bacterial exopeptidase dimerisation domain"/>
    <property type="match status" value="1"/>
</dbReference>
<dbReference type="Pfam" id="PF07687">
    <property type="entry name" value="M20_dimer"/>
    <property type="match status" value="1"/>
</dbReference>
<keyword evidence="7" id="KW-1185">Reference proteome</keyword>
<sequence length="434" mass="46800">MPSISEIANEHRPDLSKYESLYKHFHANPELSNQEKETAARCVAELESISPDFNIKPSIGGHGLAATLANGPGPTVLLRADFDALPIQERTGLPYASTKRMRDADGAEKPVMHACGHDMHTTCLLGAAETLAASRGEWSGTLVLVFQPAEERGTGAQAMVDEGLYDPKRHGVPVPDVVLGAHVMPHRAGVIGTRKGLIMSAADSMRVTMHGRGGHASMPHRLVDPVVMAASTVMRLQTIVSREVDPYDTAVVTCASIQAGDAENVVIDDARLAIDVRTTNPTTRKKTLASIRRIVAAEALAGNAVKDPTFQVTRSFPLTINDAKITEKLESSFSAHFPTDRHHYVTSVSQLAGSEDFSILASAVEKPYSFFVYGGTDPEKWDQAEREDRLMEDVPVNHSGLFAPVIQPTLKTGLDGYVIAALTWLVKGSGEIPV</sequence>
<evidence type="ECO:0000256" key="3">
    <source>
        <dbReference type="ARBA" id="ARBA00022801"/>
    </source>
</evidence>
<dbReference type="FunFam" id="3.30.70.360:FF:000001">
    <property type="entry name" value="N-acetyldiaminopimelate deacetylase"/>
    <property type="match status" value="1"/>
</dbReference>
<dbReference type="Gene3D" id="3.30.70.360">
    <property type="match status" value="1"/>
</dbReference>
<dbReference type="RefSeq" id="XP_069229171.1">
    <property type="nucleotide sequence ID" value="XM_069373451.1"/>
</dbReference>
<evidence type="ECO:0000256" key="2">
    <source>
        <dbReference type="ARBA" id="ARBA00006247"/>
    </source>
</evidence>
<dbReference type="Proteomes" id="UP000803884">
    <property type="component" value="Unassembled WGS sequence"/>
</dbReference>
<comment type="similarity">
    <text evidence="1">Belongs to the peptidase M20 family.</text>
</comment>
<dbReference type="GO" id="GO:0016787">
    <property type="term" value="F:hydrolase activity"/>
    <property type="evidence" value="ECO:0007669"/>
    <property type="project" value="UniProtKB-KW"/>
</dbReference>
<proteinExistence type="inferred from homology"/>
<evidence type="ECO:0000313" key="6">
    <source>
        <dbReference type="EMBL" id="KAL1586066.1"/>
    </source>
</evidence>
<evidence type="ECO:0000259" key="5">
    <source>
        <dbReference type="Pfam" id="PF07687"/>
    </source>
</evidence>
<reference evidence="6 7" key="1">
    <citation type="journal article" date="2020" name="Microbiol. Resour. Announc.">
        <title>Draft Genome Sequence of a Cladosporium Species Isolated from the Mesophotic Ascidian Didemnum maculosum.</title>
        <authorList>
            <person name="Gioti A."/>
            <person name="Siaperas R."/>
            <person name="Nikolaivits E."/>
            <person name="Le Goff G."/>
            <person name="Ouazzani J."/>
            <person name="Kotoulas G."/>
            <person name="Topakas E."/>
        </authorList>
    </citation>
    <scope>NUCLEOTIDE SEQUENCE [LARGE SCALE GENOMIC DNA]</scope>
    <source>
        <strain evidence="6 7">TM138-S3</strain>
    </source>
</reference>
<dbReference type="Pfam" id="PF01546">
    <property type="entry name" value="Peptidase_M20"/>
    <property type="match status" value="1"/>
</dbReference>
<dbReference type="SUPFAM" id="SSF53187">
    <property type="entry name" value="Zn-dependent exopeptidases"/>
    <property type="match status" value="1"/>
</dbReference>
<evidence type="ECO:0000256" key="1">
    <source>
        <dbReference type="ARBA" id="ARBA00006153"/>
    </source>
</evidence>
<accession>A0AB34KPE6</accession>
<dbReference type="InterPro" id="IPR017439">
    <property type="entry name" value="Amidohydrolase"/>
</dbReference>
<dbReference type="InterPro" id="IPR011650">
    <property type="entry name" value="Peptidase_M20_dimer"/>
</dbReference>
<protein>
    <recommendedName>
        <fullName evidence="5">Peptidase M20 dimerisation domain-containing protein</fullName>
    </recommendedName>
</protein>
<dbReference type="GeneID" id="96006289"/>
<dbReference type="AlphaFoldDB" id="A0AB34KPE6"/>
<feature type="binding site" evidence="4">
    <location>
        <position position="151"/>
    </location>
    <ligand>
        <name>Mn(2+)</name>
        <dbReference type="ChEBI" id="CHEBI:29035"/>
        <label>2</label>
    </ligand>
</feature>
<dbReference type="EMBL" id="JAAQHG020000016">
    <property type="protein sequence ID" value="KAL1586066.1"/>
    <property type="molecule type" value="Genomic_DNA"/>
</dbReference>
<keyword evidence="4" id="KW-0479">Metal-binding</keyword>
<comment type="cofactor">
    <cofactor evidence="4">
        <name>Mn(2+)</name>
        <dbReference type="ChEBI" id="CHEBI:29035"/>
    </cofactor>
    <text evidence="4">The Mn(2+) ion enhances activity.</text>
</comment>
<dbReference type="PANTHER" id="PTHR11014">
    <property type="entry name" value="PEPTIDASE M20 FAMILY MEMBER"/>
    <property type="match status" value="1"/>
</dbReference>
<feature type="binding site" evidence="4">
    <location>
        <position position="115"/>
    </location>
    <ligand>
        <name>Mn(2+)</name>
        <dbReference type="ChEBI" id="CHEBI:29035"/>
        <label>2</label>
    </ligand>
</feature>